<dbReference type="FunFam" id="3.40.190.10:FF:000005">
    <property type="entry name" value="Porphobilinogen deaminase"/>
    <property type="match status" value="1"/>
</dbReference>
<gene>
    <name evidence="8 11" type="primary">hemC</name>
    <name evidence="11" type="ORF">NCTC10717_01526</name>
</gene>
<reference evidence="11 12" key="1">
    <citation type="submission" date="2018-06" db="EMBL/GenBank/DDBJ databases">
        <authorList>
            <consortium name="Pathogen Informatics"/>
            <person name="Doyle S."/>
        </authorList>
    </citation>
    <scope>NUCLEOTIDE SEQUENCE [LARGE SCALE GENOMIC DNA]</scope>
    <source>
        <strain evidence="11 12">NCTC10717</strain>
    </source>
</reference>
<dbReference type="GO" id="GO:0004418">
    <property type="term" value="F:hydroxymethylbilane synthase activity"/>
    <property type="evidence" value="ECO:0007669"/>
    <property type="project" value="UniProtKB-UniRule"/>
</dbReference>
<keyword evidence="5 8" id="KW-0808">Transferase</keyword>
<proteinExistence type="inferred from homology"/>
<dbReference type="SUPFAM" id="SSF54782">
    <property type="entry name" value="Porphobilinogen deaminase (hydroxymethylbilane synthase), C-terminal domain"/>
    <property type="match status" value="1"/>
</dbReference>
<dbReference type="Gene3D" id="3.40.190.10">
    <property type="entry name" value="Periplasmic binding protein-like II"/>
    <property type="match status" value="2"/>
</dbReference>
<sequence>MSAPLSIRIATRQSKLALWQTEHVAALLSQRYPQTKVELVPMTTQGDKILDTPLAKIGGKGLFIKELEIAMQEDRADLAVHSMKDVGAFFPQGFGLAAILPREDPSDAFVSNQYACLEELPQGAVIGTCSLRRRMQIARYRPDLQLQDLRGNVQTRLAKLDAGQFDAIILASAGLKRLGLAERIRNPLPFSLSLPAIGQGAIGIECPLDSPLLPYLQALNDEQTALCVRTERIINEILQGSCQVPLAAFAQLCGQEIQLDARVGYPDGSQMLAFSDRAPIAQAQDLGKRAADSLLAQGAQAILDSLAH</sequence>
<dbReference type="OrthoDB" id="9810298at2"/>
<dbReference type="InterPro" id="IPR022419">
    <property type="entry name" value="Porphobilin_deaminase_cofac_BS"/>
</dbReference>
<dbReference type="PRINTS" id="PR00151">
    <property type="entry name" value="PORPHBDMNASE"/>
</dbReference>
<evidence type="ECO:0000256" key="3">
    <source>
        <dbReference type="ARBA" id="ARBA00005638"/>
    </source>
</evidence>
<dbReference type="EC" id="2.5.1.61" evidence="8"/>
<comment type="function">
    <text evidence="1 8">Tetrapolymerization of the monopyrrole PBG into the hydroxymethylbilane pre-uroporphyrinogen in several discrete steps.</text>
</comment>
<evidence type="ECO:0000256" key="4">
    <source>
        <dbReference type="ARBA" id="ARBA00011245"/>
    </source>
</evidence>
<evidence type="ECO:0000313" key="12">
    <source>
        <dbReference type="Proteomes" id="UP000254575"/>
    </source>
</evidence>
<dbReference type="CDD" id="cd13646">
    <property type="entry name" value="PBP2_EcHMBS_like"/>
    <property type="match status" value="1"/>
</dbReference>
<comment type="cofactor">
    <cofactor evidence="8">
        <name>dipyrromethane</name>
        <dbReference type="ChEBI" id="CHEBI:60342"/>
    </cofactor>
    <text evidence="8">Binds 1 dipyrromethane group covalently.</text>
</comment>
<dbReference type="Pfam" id="PF01379">
    <property type="entry name" value="Porphobil_deam"/>
    <property type="match status" value="1"/>
</dbReference>
<evidence type="ECO:0000256" key="6">
    <source>
        <dbReference type="ARBA" id="ARBA00023244"/>
    </source>
</evidence>
<name>A0A380MZY5_9GAMM</name>
<keyword evidence="12" id="KW-1185">Reference proteome</keyword>
<keyword evidence="6 8" id="KW-0627">Porphyrin biosynthesis</keyword>
<protein>
    <recommendedName>
        <fullName evidence="8">Porphobilinogen deaminase</fullName>
        <shortName evidence="8">PBG</shortName>
        <ecNumber evidence="8">2.5.1.61</ecNumber>
    </recommendedName>
    <alternativeName>
        <fullName evidence="8">Hydroxymethylbilane synthase</fullName>
        <shortName evidence="8">HMBS</shortName>
    </alternativeName>
    <alternativeName>
        <fullName evidence="8">Pre-uroporphyrinogen synthase</fullName>
    </alternativeName>
</protein>
<dbReference type="RefSeq" id="WP_115218693.1">
    <property type="nucleotide sequence ID" value="NZ_UHIA01000004.1"/>
</dbReference>
<comment type="pathway">
    <text evidence="2">Porphyrin-containing compound metabolism; protoporphyrin-IX biosynthesis; coproporphyrinogen-III from 5-aminolevulinate: step 2/4.</text>
</comment>
<comment type="subunit">
    <text evidence="4 8">Monomer.</text>
</comment>
<feature type="domain" description="Porphobilinogen deaminase C-terminal" evidence="10">
    <location>
        <begin position="225"/>
        <end position="295"/>
    </location>
</feature>
<dbReference type="UniPathway" id="UPA00251">
    <property type="reaction ID" value="UER00319"/>
</dbReference>
<evidence type="ECO:0000256" key="7">
    <source>
        <dbReference type="ARBA" id="ARBA00048169"/>
    </source>
</evidence>
<dbReference type="InterPro" id="IPR036803">
    <property type="entry name" value="Porphobilinogen_deaminase_C_sf"/>
</dbReference>
<dbReference type="Pfam" id="PF03900">
    <property type="entry name" value="Porphobil_deamC"/>
    <property type="match status" value="1"/>
</dbReference>
<evidence type="ECO:0000256" key="1">
    <source>
        <dbReference type="ARBA" id="ARBA00002869"/>
    </source>
</evidence>
<comment type="similarity">
    <text evidence="3 8">Belongs to the HMBS family.</text>
</comment>
<evidence type="ECO:0000259" key="10">
    <source>
        <dbReference type="Pfam" id="PF03900"/>
    </source>
</evidence>
<dbReference type="NCBIfam" id="TIGR00212">
    <property type="entry name" value="hemC"/>
    <property type="match status" value="1"/>
</dbReference>
<dbReference type="GO" id="GO:0005737">
    <property type="term" value="C:cytoplasm"/>
    <property type="evidence" value="ECO:0007669"/>
    <property type="project" value="UniProtKB-UniRule"/>
</dbReference>
<feature type="modified residue" description="S-(dipyrrolylmethanemethyl)cysteine" evidence="8">
    <location>
        <position position="242"/>
    </location>
</feature>
<dbReference type="InterPro" id="IPR000860">
    <property type="entry name" value="HemC"/>
</dbReference>
<evidence type="ECO:0000256" key="5">
    <source>
        <dbReference type="ARBA" id="ARBA00022679"/>
    </source>
</evidence>
<dbReference type="GO" id="GO:0006782">
    <property type="term" value="P:protoporphyrinogen IX biosynthetic process"/>
    <property type="evidence" value="ECO:0007669"/>
    <property type="project" value="UniProtKB-UniRule"/>
</dbReference>
<accession>A0A380MZY5</accession>
<dbReference type="Proteomes" id="UP000254575">
    <property type="component" value="Unassembled WGS sequence"/>
</dbReference>
<evidence type="ECO:0000256" key="8">
    <source>
        <dbReference type="HAMAP-Rule" id="MF_00260"/>
    </source>
</evidence>
<evidence type="ECO:0000256" key="2">
    <source>
        <dbReference type="ARBA" id="ARBA00004735"/>
    </source>
</evidence>
<comment type="catalytic activity">
    <reaction evidence="7 8">
        <text>4 porphobilinogen + H2O = hydroxymethylbilane + 4 NH4(+)</text>
        <dbReference type="Rhea" id="RHEA:13185"/>
        <dbReference type="ChEBI" id="CHEBI:15377"/>
        <dbReference type="ChEBI" id="CHEBI:28938"/>
        <dbReference type="ChEBI" id="CHEBI:57845"/>
        <dbReference type="ChEBI" id="CHEBI:58126"/>
        <dbReference type="EC" id="2.5.1.61"/>
    </reaction>
</comment>
<evidence type="ECO:0000259" key="9">
    <source>
        <dbReference type="Pfam" id="PF01379"/>
    </source>
</evidence>
<dbReference type="PROSITE" id="PS00533">
    <property type="entry name" value="PORPHOBILINOGEN_DEAM"/>
    <property type="match status" value="1"/>
</dbReference>
<dbReference type="PANTHER" id="PTHR11557:SF0">
    <property type="entry name" value="PORPHOBILINOGEN DEAMINASE"/>
    <property type="match status" value="1"/>
</dbReference>
<dbReference type="HAMAP" id="MF_00260">
    <property type="entry name" value="Porphobil_deam"/>
    <property type="match status" value="1"/>
</dbReference>
<dbReference type="PANTHER" id="PTHR11557">
    <property type="entry name" value="PORPHOBILINOGEN DEAMINASE"/>
    <property type="match status" value="1"/>
</dbReference>
<evidence type="ECO:0000313" key="11">
    <source>
        <dbReference type="EMBL" id="SUO97586.1"/>
    </source>
</evidence>
<feature type="domain" description="Porphobilinogen deaminase N-terminal" evidence="9">
    <location>
        <begin position="7"/>
        <end position="207"/>
    </location>
</feature>
<dbReference type="Gene3D" id="3.30.160.40">
    <property type="entry name" value="Porphobilinogen deaminase, C-terminal domain"/>
    <property type="match status" value="1"/>
</dbReference>
<dbReference type="InterPro" id="IPR022417">
    <property type="entry name" value="Porphobilin_deaminase_N"/>
</dbReference>
<dbReference type="SUPFAM" id="SSF53850">
    <property type="entry name" value="Periplasmic binding protein-like II"/>
    <property type="match status" value="1"/>
</dbReference>
<dbReference type="AlphaFoldDB" id="A0A380MZY5"/>
<dbReference type="EMBL" id="UHIA01000004">
    <property type="protein sequence ID" value="SUO97586.1"/>
    <property type="molecule type" value="Genomic_DNA"/>
</dbReference>
<comment type="miscellaneous">
    <text evidence="8">The porphobilinogen subunits are added to the dipyrromethane group.</text>
</comment>
<dbReference type="InterPro" id="IPR022418">
    <property type="entry name" value="Porphobilinogen_deaminase_C"/>
</dbReference>
<dbReference type="PIRSF" id="PIRSF001438">
    <property type="entry name" value="4pyrrol_synth_OHMeBilane_synth"/>
    <property type="match status" value="1"/>
</dbReference>
<dbReference type="FunFam" id="3.40.190.10:FF:000004">
    <property type="entry name" value="Porphobilinogen deaminase"/>
    <property type="match status" value="1"/>
</dbReference>
<organism evidence="11 12">
    <name type="scientific">Suttonella indologenes</name>
    <dbReference type="NCBI Taxonomy" id="13276"/>
    <lineage>
        <taxon>Bacteria</taxon>
        <taxon>Pseudomonadati</taxon>
        <taxon>Pseudomonadota</taxon>
        <taxon>Gammaproteobacteria</taxon>
        <taxon>Cardiobacteriales</taxon>
        <taxon>Cardiobacteriaceae</taxon>
        <taxon>Suttonella</taxon>
    </lineage>
</organism>